<reference evidence="2" key="1">
    <citation type="journal article" date="2021" name="Proc. Natl. Acad. Sci. U.S.A.">
        <title>A Catalog of Tens of Thousands of Viruses from Human Metagenomes Reveals Hidden Associations with Chronic Diseases.</title>
        <authorList>
            <person name="Tisza M.J."/>
            <person name="Buck C.B."/>
        </authorList>
    </citation>
    <scope>NUCLEOTIDE SEQUENCE</scope>
    <source>
        <strain evidence="2">CtBLh2</strain>
    </source>
</reference>
<dbReference type="InterPro" id="IPR029045">
    <property type="entry name" value="ClpP/crotonase-like_dom_sf"/>
</dbReference>
<dbReference type="GO" id="GO:0006508">
    <property type="term" value="P:proteolysis"/>
    <property type="evidence" value="ECO:0007669"/>
    <property type="project" value="InterPro"/>
</dbReference>
<dbReference type="SUPFAM" id="SSF52096">
    <property type="entry name" value="ClpP/crotonase"/>
    <property type="match status" value="1"/>
</dbReference>
<dbReference type="Gene3D" id="3.30.750.170">
    <property type="match status" value="1"/>
</dbReference>
<dbReference type="PANTHER" id="PTHR32060:SF30">
    <property type="entry name" value="CARBOXY-TERMINAL PROCESSING PROTEASE CTPA"/>
    <property type="match status" value="1"/>
</dbReference>
<proteinExistence type="predicted"/>
<dbReference type="EMBL" id="BK032514">
    <property type="protein sequence ID" value="DAF45189.1"/>
    <property type="molecule type" value="Genomic_DNA"/>
</dbReference>
<sequence>MRHFDAFVRWTAALLLTVLSIACGKDKTTTTEGSAITGGSWSQTETIEAAGAQKDFSFTARGQWSAQSDNPDWCEVLTPSGDKGAATLRIDVAENSSESPRSAIIRISVGSTTESFKILQKGTAGAPEINVLVDEVLAAYYLWNEEYRALDRDLSLPYNGVYDNFVYHTLMSMETNTLDKKYNERYGEYHIYSYLSRTPSSGQRSAATRSGVNHGVEKDDPVPSFGIGNYALVSFIDQSGRPTGQIGLTLLSIIPESPLAKAGFRRGDIIATIDGKTPTEQTYATEFTRLIAPSEGLKVSLTKNEENAQPIEVTSVRLDPTPIIRAEVLEGTHVGYIVYDSFDAAYDNDLLAAIKSLKEAGITDLVLDLRNNGGGHVITSNMLSTCIGGSACQDRVYQYYRYNDERMADWKQTSETFGMSYDQTEKLFFEKFYYSNYYGVSLANYALNLSRLYVLVSDGTASASEAVINSLKGIGLPVTLIGSKTNGKNVGMNVFTWNNIEGYDYEFAPISFQGYNAQKQSVDPKGITPDYAVSETASGGWYVDFGPDEPLVHKALELIGAADASATTRSVKSVGAVQRGGIRQAIERPNGMIRTIDPKEM</sequence>
<dbReference type="PANTHER" id="PTHR32060">
    <property type="entry name" value="TAIL-SPECIFIC PROTEASE"/>
    <property type="match status" value="1"/>
</dbReference>
<feature type="domain" description="Tail specific protease" evidence="1">
    <location>
        <begin position="308"/>
        <end position="534"/>
    </location>
</feature>
<dbReference type="GO" id="GO:0004175">
    <property type="term" value="F:endopeptidase activity"/>
    <property type="evidence" value="ECO:0007669"/>
    <property type="project" value="TreeGrafter"/>
</dbReference>
<accession>A0A8S5S2E7</accession>
<dbReference type="InterPro" id="IPR036034">
    <property type="entry name" value="PDZ_sf"/>
</dbReference>
<dbReference type="InterPro" id="IPR013783">
    <property type="entry name" value="Ig-like_fold"/>
</dbReference>
<dbReference type="Gene3D" id="2.30.42.10">
    <property type="match status" value="1"/>
</dbReference>
<name>A0A8S5S2E7_9CAUD</name>
<dbReference type="GO" id="GO:0007165">
    <property type="term" value="P:signal transduction"/>
    <property type="evidence" value="ECO:0007669"/>
    <property type="project" value="TreeGrafter"/>
</dbReference>
<dbReference type="Pfam" id="PF13004">
    <property type="entry name" value="BACON"/>
    <property type="match status" value="1"/>
</dbReference>
<dbReference type="InterPro" id="IPR024361">
    <property type="entry name" value="BACON"/>
</dbReference>
<dbReference type="CDD" id="cd07561">
    <property type="entry name" value="Peptidase_S41_CPP_like"/>
    <property type="match status" value="1"/>
</dbReference>
<dbReference type="CDD" id="cd14948">
    <property type="entry name" value="BACON"/>
    <property type="match status" value="1"/>
</dbReference>
<dbReference type="PROSITE" id="PS51257">
    <property type="entry name" value="PROKAR_LIPOPROTEIN"/>
    <property type="match status" value="1"/>
</dbReference>
<dbReference type="InterPro" id="IPR005151">
    <property type="entry name" value="Tail-specific_protease"/>
</dbReference>
<dbReference type="SUPFAM" id="SSF50156">
    <property type="entry name" value="PDZ domain-like"/>
    <property type="match status" value="1"/>
</dbReference>
<dbReference type="SMART" id="SM00245">
    <property type="entry name" value="TSPc"/>
    <property type="match status" value="1"/>
</dbReference>
<dbReference type="Pfam" id="PF03572">
    <property type="entry name" value="Peptidase_S41"/>
    <property type="match status" value="1"/>
</dbReference>
<dbReference type="Gene3D" id="3.90.226.10">
    <property type="entry name" value="2-enoyl-CoA Hydratase, Chain A, domain 1"/>
    <property type="match status" value="1"/>
</dbReference>
<protein>
    <submittedName>
        <fullName evidence="2">Peptidase</fullName>
    </submittedName>
</protein>
<organism evidence="2">
    <name type="scientific">Siphoviridae sp. ctBLh2</name>
    <dbReference type="NCBI Taxonomy" id="2827803"/>
    <lineage>
        <taxon>Viruses</taxon>
        <taxon>Duplodnaviria</taxon>
        <taxon>Heunggongvirae</taxon>
        <taxon>Uroviricota</taxon>
        <taxon>Caudoviricetes</taxon>
    </lineage>
</organism>
<dbReference type="Gene3D" id="2.60.40.10">
    <property type="entry name" value="Immunoglobulins"/>
    <property type="match status" value="1"/>
</dbReference>
<evidence type="ECO:0000259" key="1">
    <source>
        <dbReference type="SMART" id="SM00245"/>
    </source>
</evidence>
<dbReference type="GO" id="GO:0008236">
    <property type="term" value="F:serine-type peptidase activity"/>
    <property type="evidence" value="ECO:0007669"/>
    <property type="project" value="InterPro"/>
</dbReference>
<evidence type="ECO:0000313" key="2">
    <source>
        <dbReference type="EMBL" id="DAF45189.1"/>
    </source>
</evidence>